<gene>
    <name evidence="2" type="ORF">EHF44_10200</name>
</gene>
<dbReference type="Pfam" id="PF08808">
    <property type="entry name" value="RES"/>
    <property type="match status" value="1"/>
</dbReference>
<dbReference type="Proteomes" id="UP000270411">
    <property type="component" value="Chromosome 1"/>
</dbReference>
<dbReference type="RefSeq" id="WP_124683642.1">
    <property type="nucleotide sequence ID" value="NZ_CP033969.1"/>
</dbReference>
<dbReference type="InterPro" id="IPR014914">
    <property type="entry name" value="RES_dom"/>
</dbReference>
<name>A0A3G8GZW9_9BURK</name>
<sequence>MGRAKAAWEEAQERGWTTCDNFVCADCVEDEYLRETISANVTVCTCDYCNETAEEPIAAPVSCIQEEIARTVGYFYCEPTAAGVPYESAEGGWQTGLSHTSDVLFSLGLSCNDALFSDIQTSFTTDFWAPSAQGHWASSHPHEMLSGSWDSFVELVKHRTRYFFSQPGHAQDAWNRELGPAELLAQIGNFALELDLCKQIDADSLLYRARIWTDQDLTPEAETMGAPPPDKAAAGRMNPAGISYLYLAREQQTALAETLSRPPCVGALAQFRVSRPLRVLDLAVLPSMPSLFDNERRGEWTALTFLEGFVEAITTPVAKDGREHINYVPSQVVSEYFAKMFQDERGEQLDGIVYQSTVRPSGQNVVLFPNDSGTFEDKVVFESGCTASIADWPTLLAELK</sequence>
<dbReference type="SMART" id="SM00953">
    <property type="entry name" value="RES"/>
    <property type="match status" value="1"/>
</dbReference>
<protein>
    <submittedName>
        <fullName evidence="2">RES domain-containing protein</fullName>
    </submittedName>
</protein>
<dbReference type="KEGG" id="cpau:EHF44_10200"/>
<dbReference type="AlphaFoldDB" id="A0A3G8GZW9"/>
<reference evidence="3" key="1">
    <citation type="submission" date="2018-11" db="EMBL/GenBank/DDBJ databases">
        <title>FDA dAtabase for Regulatory Grade micrObial Sequences (FDA-ARGOS): Supporting development and validation of Infectious Disease Dx tests.</title>
        <authorList>
            <person name="Goldberg B."/>
            <person name="Campos J."/>
            <person name="Tallon L."/>
            <person name="Sadzewicz L."/>
            <person name="Zhao X."/>
            <person name="Vavikolanu K."/>
            <person name="Mehta A."/>
            <person name="Aluvathingal J."/>
            <person name="Nadendla S."/>
            <person name="Geyer C."/>
            <person name="Nandy P."/>
            <person name="Yan Y."/>
            <person name="Sichtig H."/>
        </authorList>
    </citation>
    <scope>NUCLEOTIDE SEQUENCE [LARGE SCALE GENOMIC DNA]</scope>
    <source>
        <strain evidence="3">FDAARGOS_614</strain>
    </source>
</reference>
<evidence type="ECO:0000259" key="1">
    <source>
        <dbReference type="SMART" id="SM00953"/>
    </source>
</evidence>
<dbReference type="InterPro" id="IPR041206">
    <property type="entry name" value="HEPN/RES_NTD1"/>
</dbReference>
<accession>A0A3G8GZW9</accession>
<evidence type="ECO:0000313" key="2">
    <source>
        <dbReference type="EMBL" id="AZG13791.1"/>
    </source>
</evidence>
<feature type="domain" description="RES" evidence="1">
    <location>
        <begin position="220"/>
        <end position="381"/>
    </location>
</feature>
<dbReference type="OrthoDB" id="648213at2"/>
<organism evidence="2 3">
    <name type="scientific">Cupriavidus pauculus</name>
    <dbReference type="NCBI Taxonomy" id="82633"/>
    <lineage>
        <taxon>Bacteria</taxon>
        <taxon>Pseudomonadati</taxon>
        <taxon>Pseudomonadota</taxon>
        <taxon>Betaproteobacteria</taxon>
        <taxon>Burkholderiales</taxon>
        <taxon>Burkholderiaceae</taxon>
        <taxon>Cupriavidus</taxon>
    </lineage>
</organism>
<dbReference type="Pfam" id="PF18870">
    <property type="entry name" value="HEPN_RES_NTD1"/>
    <property type="match status" value="1"/>
</dbReference>
<proteinExistence type="predicted"/>
<dbReference type="EMBL" id="CP033969">
    <property type="protein sequence ID" value="AZG13791.1"/>
    <property type="molecule type" value="Genomic_DNA"/>
</dbReference>
<evidence type="ECO:0000313" key="3">
    <source>
        <dbReference type="Proteomes" id="UP000270411"/>
    </source>
</evidence>